<dbReference type="AlphaFoldDB" id="A0A451CYI8"/>
<keyword evidence="4" id="KW-0874">Quinone</keyword>
<dbReference type="Pfam" id="PF00499">
    <property type="entry name" value="Oxidored_q3"/>
    <property type="match status" value="1"/>
</dbReference>
<dbReference type="PANTHER" id="PTHR33269">
    <property type="entry name" value="NADH-UBIQUINONE OXIDOREDUCTASE CHAIN 6"/>
    <property type="match status" value="1"/>
</dbReference>
<dbReference type="Proteomes" id="UP000294404">
    <property type="component" value="Chromosome"/>
</dbReference>
<evidence type="ECO:0000256" key="1">
    <source>
        <dbReference type="ARBA" id="ARBA00005698"/>
    </source>
</evidence>
<dbReference type="Gene3D" id="1.20.120.1200">
    <property type="entry name" value="NADH-ubiquinone/plastoquinone oxidoreductase chain 6, subunit NuoJ"/>
    <property type="match status" value="1"/>
</dbReference>
<dbReference type="PANTHER" id="PTHR33269:SF17">
    <property type="entry name" value="NADH-UBIQUINONE OXIDOREDUCTASE CHAIN 6"/>
    <property type="match status" value="1"/>
</dbReference>
<keyword evidence="4" id="KW-0472">Membrane</keyword>
<keyword evidence="4" id="KW-0520">NAD</keyword>
<reference evidence="5 6" key="1">
    <citation type="submission" date="2019-02" db="EMBL/GenBank/DDBJ databases">
        <authorList>
            <person name="Manzano-Marin A."/>
            <person name="Manzano-Marin A."/>
        </authorList>
    </citation>
    <scope>NUCLEOTIDE SEQUENCE [LARGE SCALE GENOMIC DNA]</scope>
    <source>
        <strain evidence="5 6">BuCicuneomaculata</strain>
    </source>
</reference>
<accession>A0A451CYI8</accession>
<gene>
    <name evidence="5" type="primary">nuoJ</name>
    <name evidence="5" type="ORF">BUCICUMA2628_111</name>
</gene>
<comment type="function">
    <text evidence="4">NDH-1 shuttles electrons from NADH, via FMN and iron-sulfur (Fe-S) centers, to quinones in the respiratory chain. Couples the redox reaction to proton translocation (for every two electrons transferred, four hydrogen ions are translocated across the cytoplasmic membrane), and thus conserves the redox energy in a proton gradient.</text>
</comment>
<evidence type="ECO:0000313" key="6">
    <source>
        <dbReference type="Proteomes" id="UP000294404"/>
    </source>
</evidence>
<protein>
    <recommendedName>
        <fullName evidence="2 4">NADH-quinone oxidoreductase subunit J</fullName>
        <ecNumber evidence="4">7.1.1.-</ecNumber>
    </recommendedName>
</protein>
<dbReference type="GO" id="GO:0016491">
    <property type="term" value="F:oxidoreductase activity"/>
    <property type="evidence" value="ECO:0007669"/>
    <property type="project" value="UniProtKB-KW"/>
</dbReference>
<dbReference type="EC" id="7.1.1.-" evidence="4"/>
<feature type="transmembrane region" description="Helical" evidence="4">
    <location>
        <begin position="94"/>
        <end position="112"/>
    </location>
</feature>
<feature type="transmembrane region" description="Helical" evidence="4">
    <location>
        <begin position="56"/>
        <end position="74"/>
    </location>
</feature>
<dbReference type="GO" id="GO:0008137">
    <property type="term" value="F:NADH dehydrogenase (ubiquinone) activity"/>
    <property type="evidence" value="ECO:0007669"/>
    <property type="project" value="UniProtKB-UniRule"/>
</dbReference>
<evidence type="ECO:0000256" key="3">
    <source>
        <dbReference type="ARBA" id="ARBA00025811"/>
    </source>
</evidence>
<evidence type="ECO:0000313" key="5">
    <source>
        <dbReference type="EMBL" id="VFP78091.1"/>
    </source>
</evidence>
<comment type="catalytic activity">
    <reaction evidence="4">
        <text>a quinone + NADH + 5 H(+)(in) = a quinol + NAD(+) + 4 H(+)(out)</text>
        <dbReference type="Rhea" id="RHEA:57888"/>
        <dbReference type="ChEBI" id="CHEBI:15378"/>
        <dbReference type="ChEBI" id="CHEBI:24646"/>
        <dbReference type="ChEBI" id="CHEBI:57540"/>
        <dbReference type="ChEBI" id="CHEBI:57945"/>
        <dbReference type="ChEBI" id="CHEBI:132124"/>
    </reaction>
</comment>
<keyword evidence="5" id="KW-0560">Oxidoreductase</keyword>
<feature type="transmembrane region" description="Helical" evidence="4">
    <location>
        <begin position="6"/>
        <end position="22"/>
    </location>
</feature>
<keyword evidence="4" id="KW-1003">Cell membrane</keyword>
<keyword evidence="4" id="KW-0812">Transmembrane</keyword>
<evidence type="ECO:0000256" key="2">
    <source>
        <dbReference type="ARBA" id="ARBA00019907"/>
    </source>
</evidence>
<dbReference type="InterPro" id="IPR042106">
    <property type="entry name" value="Nuo/plastoQ_OxRdtase_6_NuoJ"/>
</dbReference>
<comment type="subunit">
    <text evidence="3">Composed of 13 different subunits. Subunits NuoA, H, J, K, L, M, N constitute the membrane sector of the complex.</text>
</comment>
<feature type="transmembrane region" description="Helical" evidence="4">
    <location>
        <begin position="139"/>
        <end position="159"/>
    </location>
</feature>
<dbReference type="GO" id="GO:0005886">
    <property type="term" value="C:plasma membrane"/>
    <property type="evidence" value="ECO:0007669"/>
    <property type="project" value="UniProtKB-SubCell"/>
</dbReference>
<sequence length="161" mass="18616">MVLIFYLFSFLSIFFALLIVLSNNPIYSLLYLILLICFISGIFFTLGVTLIGALEVIIYAGAIMVLFVFVVMLIKNNVFKKYDRVNSSVNLYNILCYICLIIILLILSIQFIKEKNKVLIFHDIAIKQVSLYLFSKYRFLVEFTSLLLFSVLLAVCVFFKK</sequence>
<feature type="transmembrane region" description="Helical" evidence="4">
    <location>
        <begin position="29"/>
        <end position="50"/>
    </location>
</feature>
<dbReference type="EMBL" id="LR217695">
    <property type="protein sequence ID" value="VFP78091.1"/>
    <property type="molecule type" value="Genomic_DNA"/>
</dbReference>
<evidence type="ECO:0000256" key="4">
    <source>
        <dbReference type="RuleBase" id="RU004429"/>
    </source>
</evidence>
<keyword evidence="4" id="KW-1133">Transmembrane helix</keyword>
<dbReference type="RefSeq" id="WP_154027233.1">
    <property type="nucleotide sequence ID" value="NZ_LR217695.1"/>
</dbReference>
<dbReference type="OrthoDB" id="9790848at2"/>
<name>A0A451CYI8_9GAMM</name>
<organism evidence="5 6">
    <name type="scientific">Buchnera aphidicola</name>
    <name type="common">Cinara cuneomaculata</name>
    <dbReference type="NCBI Taxonomy" id="1660040"/>
    <lineage>
        <taxon>Bacteria</taxon>
        <taxon>Pseudomonadati</taxon>
        <taxon>Pseudomonadota</taxon>
        <taxon>Gammaproteobacteria</taxon>
        <taxon>Enterobacterales</taxon>
        <taxon>Erwiniaceae</taxon>
        <taxon>Buchnera</taxon>
    </lineage>
</organism>
<comment type="similarity">
    <text evidence="1 4">Belongs to the complex I subunit 6 family.</text>
</comment>
<dbReference type="GO" id="GO:0048038">
    <property type="term" value="F:quinone binding"/>
    <property type="evidence" value="ECO:0007669"/>
    <property type="project" value="UniProtKB-UniRule"/>
</dbReference>
<dbReference type="InterPro" id="IPR001457">
    <property type="entry name" value="NADH_UbQ/plastoQ_OxRdtase_su6"/>
</dbReference>
<comment type="subcellular location">
    <subcellularLocation>
        <location evidence="4">Cell membrane</location>
        <topology evidence="4">Multi-pass membrane protein</topology>
    </subcellularLocation>
</comment>
<proteinExistence type="inferred from homology"/>